<evidence type="ECO:0008006" key="3">
    <source>
        <dbReference type="Google" id="ProtNLM"/>
    </source>
</evidence>
<evidence type="ECO:0000313" key="1">
    <source>
        <dbReference type="EMBL" id="MEC7057265.1"/>
    </source>
</evidence>
<proteinExistence type="predicted"/>
<sequence length="62" mass="6148">MQRGFGFGAVGAVAIAWFDDGGGASPPLTASALVRSAVCRCCAYACRGVSGFALSAPNPVLV</sequence>
<keyword evidence="2" id="KW-1185">Reference proteome</keyword>
<comment type="caution">
    <text evidence="1">The sequence shown here is derived from an EMBL/GenBank/DDBJ whole genome shotgun (WGS) entry which is preliminary data.</text>
</comment>
<gene>
    <name evidence="1" type="ORF">RFN57_34020</name>
</gene>
<organism evidence="1 2">
    <name type="scientific">Streptomyces violaceochromogenes</name>
    <dbReference type="NCBI Taxonomy" id="67377"/>
    <lineage>
        <taxon>Bacteria</taxon>
        <taxon>Bacillati</taxon>
        <taxon>Actinomycetota</taxon>
        <taxon>Actinomycetes</taxon>
        <taxon>Kitasatosporales</taxon>
        <taxon>Streptomycetaceae</taxon>
        <taxon>Streptomyces</taxon>
    </lineage>
</organism>
<dbReference type="EMBL" id="JAYXNZ010000002">
    <property type="protein sequence ID" value="MEC7057265.1"/>
    <property type="molecule type" value="Genomic_DNA"/>
</dbReference>
<dbReference type="Proteomes" id="UP001353952">
    <property type="component" value="Unassembled WGS sequence"/>
</dbReference>
<evidence type="ECO:0000313" key="2">
    <source>
        <dbReference type="Proteomes" id="UP001353952"/>
    </source>
</evidence>
<dbReference type="RefSeq" id="WP_191848552.1">
    <property type="nucleotide sequence ID" value="NZ_BMUO01000014.1"/>
</dbReference>
<protein>
    <recommendedName>
        <fullName evidence="3">Secreted protein</fullName>
    </recommendedName>
</protein>
<reference evidence="1 2" key="1">
    <citation type="submission" date="2024-01" db="EMBL/GenBank/DDBJ databases">
        <title>Genome analysis.</title>
        <authorList>
            <person name="Zhang K."/>
        </authorList>
    </citation>
    <scope>NUCLEOTIDE SEQUENCE [LARGE SCALE GENOMIC DNA]</scope>
    <source>
        <strain evidence="1 2">CGMCC 4.1753</strain>
    </source>
</reference>
<accession>A0ABU6M680</accession>
<name>A0ABU6M680_9ACTN</name>